<sequence length="60" mass="6986">MHAAAPCFRPPIRIPFRPKLQPRFPAMRDWFTFDNLPLTLIILLIIVSWLSFFSVILFGG</sequence>
<dbReference type="HOGENOM" id="CLU_2940381_0_0_6"/>
<name>L0DSE7_THIND</name>
<feature type="transmembrane region" description="Helical" evidence="1">
    <location>
        <begin position="36"/>
        <end position="58"/>
    </location>
</feature>
<protein>
    <submittedName>
        <fullName evidence="2">Uncharacterized protein</fullName>
    </submittedName>
</protein>
<evidence type="ECO:0000256" key="1">
    <source>
        <dbReference type="SAM" id="Phobius"/>
    </source>
</evidence>
<dbReference type="AlphaFoldDB" id="L0DSE7"/>
<keyword evidence="3" id="KW-1185">Reference proteome</keyword>
<dbReference type="EMBL" id="CP003989">
    <property type="protein sequence ID" value="AGA31912.1"/>
    <property type="molecule type" value="Genomic_DNA"/>
</dbReference>
<dbReference type="STRING" id="1255043.TVNIR_0202"/>
<organism evidence="2 3">
    <name type="scientific">Thioalkalivibrio nitratireducens (strain DSM 14787 / UNIQEM 213 / ALEN2)</name>
    <dbReference type="NCBI Taxonomy" id="1255043"/>
    <lineage>
        <taxon>Bacteria</taxon>
        <taxon>Pseudomonadati</taxon>
        <taxon>Pseudomonadota</taxon>
        <taxon>Gammaproteobacteria</taxon>
        <taxon>Chromatiales</taxon>
        <taxon>Ectothiorhodospiraceae</taxon>
        <taxon>Thioalkalivibrio</taxon>
    </lineage>
</organism>
<gene>
    <name evidence="2" type="ordered locus">TVNIR_0202</name>
</gene>
<accession>L0DSE7</accession>
<dbReference type="KEGG" id="tni:TVNIR_0202"/>
<keyword evidence="1" id="KW-1133">Transmembrane helix</keyword>
<keyword evidence="1" id="KW-0472">Membrane</keyword>
<proteinExistence type="predicted"/>
<reference evidence="2" key="1">
    <citation type="submission" date="2015-12" db="EMBL/GenBank/DDBJ databases">
        <authorList>
            <person name="Tikhonova T.V."/>
            <person name="Pavlov A.R."/>
            <person name="Beletsky A.V."/>
            <person name="Mardanov A.V."/>
            <person name="Sorokin D.Y."/>
            <person name="Ravin N.V."/>
            <person name="Popov V.O."/>
        </authorList>
    </citation>
    <scope>NUCLEOTIDE SEQUENCE</scope>
    <source>
        <strain evidence="2">DSM 14787</strain>
    </source>
</reference>
<evidence type="ECO:0000313" key="3">
    <source>
        <dbReference type="Proteomes" id="UP000010809"/>
    </source>
</evidence>
<dbReference type="Proteomes" id="UP000010809">
    <property type="component" value="Chromosome"/>
</dbReference>
<dbReference type="PATRIC" id="fig|1255043.3.peg.201"/>
<evidence type="ECO:0000313" key="2">
    <source>
        <dbReference type="EMBL" id="AGA31912.1"/>
    </source>
</evidence>
<keyword evidence="1" id="KW-0812">Transmembrane</keyword>